<feature type="chain" id="PRO_5014688894" evidence="1">
    <location>
        <begin position="31"/>
        <end position="145"/>
    </location>
</feature>
<feature type="signal peptide" evidence="1">
    <location>
        <begin position="1"/>
        <end position="30"/>
    </location>
</feature>
<evidence type="ECO:0000313" key="2">
    <source>
        <dbReference type="EMBL" id="MBW78292.1"/>
    </source>
</evidence>
<organism evidence="2">
    <name type="scientific">Anopheles darlingi</name>
    <name type="common">Mosquito</name>
    <dbReference type="NCBI Taxonomy" id="43151"/>
    <lineage>
        <taxon>Eukaryota</taxon>
        <taxon>Metazoa</taxon>
        <taxon>Ecdysozoa</taxon>
        <taxon>Arthropoda</taxon>
        <taxon>Hexapoda</taxon>
        <taxon>Insecta</taxon>
        <taxon>Pterygota</taxon>
        <taxon>Neoptera</taxon>
        <taxon>Endopterygota</taxon>
        <taxon>Diptera</taxon>
        <taxon>Nematocera</taxon>
        <taxon>Culicoidea</taxon>
        <taxon>Culicidae</taxon>
        <taxon>Anophelinae</taxon>
        <taxon>Anopheles</taxon>
    </lineage>
</organism>
<dbReference type="EMBL" id="GGFL01014114">
    <property type="protein sequence ID" value="MBW78292.1"/>
    <property type="molecule type" value="Transcribed_RNA"/>
</dbReference>
<proteinExistence type="predicted"/>
<evidence type="ECO:0000256" key="1">
    <source>
        <dbReference type="SAM" id="SignalP"/>
    </source>
</evidence>
<reference evidence="2" key="1">
    <citation type="submission" date="2018-01" db="EMBL/GenBank/DDBJ databases">
        <title>An insight into the sialome of Amazonian anophelines.</title>
        <authorList>
            <person name="Ribeiro J.M."/>
            <person name="Scarpassa V."/>
            <person name="Calvo E."/>
        </authorList>
    </citation>
    <scope>NUCLEOTIDE SEQUENCE</scope>
</reference>
<keyword evidence="1" id="KW-0732">Signal</keyword>
<protein>
    <submittedName>
        <fullName evidence="2">Putative secreted protein</fullName>
    </submittedName>
</protein>
<dbReference type="AlphaFoldDB" id="A0A2M4DL56"/>
<name>A0A2M4DL56_ANODA</name>
<accession>A0A2M4DL56</accession>
<sequence>MIEAPEVFRCFLRLLALALLALRLTPGPDAAAYFGIRGFTIPSTVLCGVGDSILGKWISLFGELASSISPARCCWNASSQHISSILESMNRQSESWLKLVYDNGRGHCPSSQDLRQPLVGLPASAAAGCCWLLMAVDMSSMLSSK</sequence>